<protein>
    <submittedName>
        <fullName evidence="3">BsuBI/PstI family type II restriction endonuclease</fullName>
    </submittedName>
</protein>
<dbReference type="Gene3D" id="1.10.10.1820">
    <property type="entry name" value="BsuBI/PstI restriction endonuclease-like"/>
    <property type="match status" value="1"/>
</dbReference>
<name>A0ABW4RXC4_9ACTN</name>
<organism evidence="3 4">
    <name type="scientific">Luteococcus peritonei</name>
    <dbReference type="NCBI Taxonomy" id="88874"/>
    <lineage>
        <taxon>Bacteria</taxon>
        <taxon>Bacillati</taxon>
        <taxon>Actinomycetota</taxon>
        <taxon>Actinomycetes</taxon>
        <taxon>Propionibacteriales</taxon>
        <taxon>Propionibacteriaceae</taxon>
        <taxon>Luteococcus</taxon>
    </lineage>
</organism>
<evidence type="ECO:0000313" key="4">
    <source>
        <dbReference type="Proteomes" id="UP001597326"/>
    </source>
</evidence>
<accession>A0ABW4RXC4</accession>
<keyword evidence="3" id="KW-0378">Hydrolase</keyword>
<dbReference type="Pfam" id="PF17728">
    <property type="entry name" value="BsuBI_PstI_RE_N"/>
    <property type="match status" value="1"/>
</dbReference>
<dbReference type="InterPro" id="IPR009528">
    <property type="entry name" value="Restrct_endonuc_II_BsuBI_C"/>
</dbReference>
<dbReference type="InterPro" id="IPR041454">
    <property type="entry name" value="BsuBI/PstI_N"/>
</dbReference>
<feature type="domain" description="BsuBI/PstI restriction endonuclease HTH" evidence="2">
    <location>
        <begin position="3"/>
        <end position="139"/>
    </location>
</feature>
<keyword evidence="4" id="KW-1185">Reference proteome</keyword>
<keyword evidence="3" id="KW-0540">Nuclease</keyword>
<dbReference type="Gene3D" id="3.40.1350.80">
    <property type="match status" value="1"/>
</dbReference>
<evidence type="ECO:0000313" key="3">
    <source>
        <dbReference type="EMBL" id="MFD1890295.1"/>
    </source>
</evidence>
<proteinExistence type="predicted"/>
<dbReference type="RefSeq" id="WP_343873310.1">
    <property type="nucleotide sequence ID" value="NZ_BAAAIX010000015.1"/>
</dbReference>
<dbReference type="EMBL" id="JBHUFZ010000018">
    <property type="protein sequence ID" value="MFD1890295.1"/>
    <property type="molecule type" value="Genomic_DNA"/>
</dbReference>
<sequence>MTRTEEARELLSELGFDAERSNERSAHVFLALLKLKQGSGWAGSSNPMLGTRAIMDWIRDEYGVEYAANTRETVRRFTLHQFVEAGMVEENADKPDRPVNSPKWNYRITDAALAAIQTYGTDVWESARDQYLEDQPGLVAAYAKARELDLIPVTMPGGEQVALSPGGQNVLVRDMVEDFCPRFTPGGEVLYIGDASDKWAHHDADVFAELGVTVDAHGKMPDLVVYLRDRNWLFLMEACSSHGPVDAKRHRELSALFKDCSAGLVFVSCFPTRAIMRKYLASIAWESEAWCADSPDHMMHFNGSRFLGPYEQ</sequence>
<evidence type="ECO:0000259" key="1">
    <source>
        <dbReference type="Pfam" id="PF06616"/>
    </source>
</evidence>
<dbReference type="Pfam" id="PF06616">
    <property type="entry name" value="BsuBI_PstI_RE"/>
    <property type="match status" value="1"/>
</dbReference>
<reference evidence="4" key="1">
    <citation type="journal article" date="2019" name="Int. J. Syst. Evol. Microbiol.">
        <title>The Global Catalogue of Microorganisms (GCM) 10K type strain sequencing project: providing services to taxonomists for standard genome sequencing and annotation.</title>
        <authorList>
            <consortium name="The Broad Institute Genomics Platform"/>
            <consortium name="The Broad Institute Genome Sequencing Center for Infectious Disease"/>
            <person name="Wu L."/>
            <person name="Ma J."/>
        </authorList>
    </citation>
    <scope>NUCLEOTIDE SEQUENCE [LARGE SCALE GENOMIC DNA]</scope>
    <source>
        <strain evidence="4">CAIM 431</strain>
    </source>
</reference>
<feature type="domain" description="BsuBI/PstI restriction endonuclease" evidence="1">
    <location>
        <begin position="151"/>
        <end position="303"/>
    </location>
</feature>
<dbReference type="InterPro" id="IPR041962">
    <property type="entry name" value="BsuBI/PstI_N_sf"/>
</dbReference>
<dbReference type="Proteomes" id="UP001597326">
    <property type="component" value="Unassembled WGS sequence"/>
</dbReference>
<dbReference type="GO" id="GO:0004519">
    <property type="term" value="F:endonuclease activity"/>
    <property type="evidence" value="ECO:0007669"/>
    <property type="project" value="UniProtKB-KW"/>
</dbReference>
<comment type="caution">
    <text evidence="3">The sequence shown here is derived from an EMBL/GenBank/DDBJ whole genome shotgun (WGS) entry which is preliminary data.</text>
</comment>
<gene>
    <name evidence="3" type="ORF">ACFSCS_08890</name>
</gene>
<dbReference type="InterPro" id="IPR041963">
    <property type="entry name" value="BsuBI/PstI_C_sf"/>
</dbReference>
<evidence type="ECO:0000259" key="2">
    <source>
        <dbReference type="Pfam" id="PF17728"/>
    </source>
</evidence>
<keyword evidence="3" id="KW-0255">Endonuclease</keyword>